<name>A0A0F5LWV9_9HYPH</name>
<dbReference type="EMBL" id="LAJF01000020">
    <property type="protein sequence ID" value="KKB86786.1"/>
    <property type="molecule type" value="Genomic_DNA"/>
</dbReference>
<evidence type="ECO:0000313" key="11">
    <source>
        <dbReference type="Proteomes" id="UP000033608"/>
    </source>
</evidence>
<dbReference type="SUPFAM" id="SSF161098">
    <property type="entry name" value="MetI-like"/>
    <property type="match status" value="1"/>
</dbReference>
<dbReference type="InterPro" id="IPR035906">
    <property type="entry name" value="MetI-like_sf"/>
</dbReference>
<evidence type="ECO:0000313" key="12">
    <source>
        <dbReference type="Proteomes" id="UP000184533"/>
    </source>
</evidence>
<feature type="transmembrane region" description="Helical" evidence="7">
    <location>
        <begin position="132"/>
        <end position="160"/>
    </location>
</feature>
<dbReference type="Pfam" id="PF19300">
    <property type="entry name" value="BPD_transp_1_N"/>
    <property type="match status" value="1"/>
</dbReference>
<dbReference type="PANTHER" id="PTHR43163">
    <property type="entry name" value="DIPEPTIDE TRANSPORT SYSTEM PERMEASE PROTEIN DPPB-RELATED"/>
    <property type="match status" value="1"/>
</dbReference>
<organism evidence="9 11">
    <name type="scientific">Devosia limi DSM 17137</name>
    <dbReference type="NCBI Taxonomy" id="1121477"/>
    <lineage>
        <taxon>Bacteria</taxon>
        <taxon>Pseudomonadati</taxon>
        <taxon>Pseudomonadota</taxon>
        <taxon>Alphaproteobacteria</taxon>
        <taxon>Hyphomicrobiales</taxon>
        <taxon>Devosiaceae</taxon>
        <taxon>Devosia</taxon>
    </lineage>
</organism>
<dbReference type="GO" id="GO:0005886">
    <property type="term" value="C:plasma membrane"/>
    <property type="evidence" value="ECO:0007669"/>
    <property type="project" value="UniProtKB-SubCell"/>
</dbReference>
<dbReference type="Proteomes" id="UP000033608">
    <property type="component" value="Unassembled WGS sequence"/>
</dbReference>
<accession>A0A0F5LWV9</accession>
<dbReference type="Pfam" id="PF00528">
    <property type="entry name" value="BPD_transp_1"/>
    <property type="match status" value="1"/>
</dbReference>
<proteinExistence type="inferred from homology"/>
<evidence type="ECO:0000256" key="7">
    <source>
        <dbReference type="RuleBase" id="RU363032"/>
    </source>
</evidence>
<dbReference type="EMBL" id="FQVC01000018">
    <property type="protein sequence ID" value="SHF94568.1"/>
    <property type="molecule type" value="Genomic_DNA"/>
</dbReference>
<dbReference type="PANTHER" id="PTHR43163:SF6">
    <property type="entry name" value="DIPEPTIDE TRANSPORT SYSTEM PERMEASE PROTEIN DPPB-RELATED"/>
    <property type="match status" value="1"/>
</dbReference>
<feature type="transmembrane region" description="Helical" evidence="7">
    <location>
        <begin position="9"/>
        <end position="30"/>
    </location>
</feature>
<feature type="transmembrane region" description="Helical" evidence="7">
    <location>
        <begin position="245"/>
        <end position="267"/>
    </location>
</feature>
<feature type="transmembrane region" description="Helical" evidence="7">
    <location>
        <begin position="287"/>
        <end position="309"/>
    </location>
</feature>
<dbReference type="PATRIC" id="fig|1121477.3.peg.1150"/>
<dbReference type="GO" id="GO:0071916">
    <property type="term" value="F:dipeptide transmembrane transporter activity"/>
    <property type="evidence" value="ECO:0007669"/>
    <property type="project" value="TreeGrafter"/>
</dbReference>
<dbReference type="Proteomes" id="UP000184533">
    <property type="component" value="Unassembled WGS sequence"/>
</dbReference>
<evidence type="ECO:0000256" key="2">
    <source>
        <dbReference type="ARBA" id="ARBA00022448"/>
    </source>
</evidence>
<sequence>MLRFILRRTLFGLLTLWLITLAVFVLFYMATPGDPALMFAGEFATADQIAMVRARLGLDQPVHIQYLRYMWALLHFDFGMSFVNQEEVLTTILRRMPATISLALGSVGIWLLVAIPAGIFSARRSGQASDRLITMMALAGMSFPTFVVGTLLFYVFFFLLTNAGFPVFPSGGFVPITRDPGEWLRHMLLPWATLAVVGTGTYTRIARGSMLETLNQDYVRTARAKGLGERRVMYKHALPPAMTPVMTLVGLDLGGLLGGTIITERIWGLNGVGSLAVQAVETGDLPVIMGTVLIAALFVVLANLLVDVLQALRDPRVRLG</sequence>
<keyword evidence="2 7" id="KW-0813">Transport</keyword>
<comment type="subcellular location">
    <subcellularLocation>
        <location evidence="1 7">Cell membrane</location>
        <topology evidence="1 7">Multi-pass membrane protein</topology>
    </subcellularLocation>
</comment>
<reference evidence="10 12" key="2">
    <citation type="submission" date="2016-11" db="EMBL/GenBank/DDBJ databases">
        <authorList>
            <person name="Jaros S."/>
            <person name="Januszkiewicz K."/>
            <person name="Wedrychowicz H."/>
        </authorList>
    </citation>
    <scope>NUCLEOTIDE SEQUENCE [LARGE SCALE GENOMIC DNA]</scope>
    <source>
        <strain evidence="10 12">DSM 17137</strain>
    </source>
</reference>
<dbReference type="CDD" id="cd06261">
    <property type="entry name" value="TM_PBP2"/>
    <property type="match status" value="1"/>
</dbReference>
<gene>
    <name evidence="10" type="ORF">SAMN02745223_03964</name>
    <name evidence="9" type="ORF">VW29_00570</name>
</gene>
<comment type="similarity">
    <text evidence="7">Belongs to the binding-protein-dependent transport system permease family.</text>
</comment>
<dbReference type="STRING" id="1121477.SAMN02745223_03964"/>
<evidence type="ECO:0000313" key="9">
    <source>
        <dbReference type="EMBL" id="KKB86786.1"/>
    </source>
</evidence>
<dbReference type="Gene3D" id="1.10.3720.10">
    <property type="entry name" value="MetI-like"/>
    <property type="match status" value="1"/>
</dbReference>
<dbReference type="InterPro" id="IPR045621">
    <property type="entry name" value="BPD_transp_1_N"/>
</dbReference>
<keyword evidence="4 7" id="KW-0812">Transmembrane</keyword>
<keyword evidence="6 7" id="KW-0472">Membrane</keyword>
<dbReference type="InterPro" id="IPR000515">
    <property type="entry name" value="MetI-like"/>
</dbReference>
<feature type="domain" description="ABC transmembrane type-1" evidence="8">
    <location>
        <begin position="96"/>
        <end position="310"/>
    </location>
</feature>
<keyword evidence="5 7" id="KW-1133">Transmembrane helix</keyword>
<dbReference type="OrthoDB" id="9805855at2"/>
<dbReference type="PROSITE" id="PS50928">
    <property type="entry name" value="ABC_TM1"/>
    <property type="match status" value="1"/>
</dbReference>
<evidence type="ECO:0000256" key="3">
    <source>
        <dbReference type="ARBA" id="ARBA00022475"/>
    </source>
</evidence>
<keyword evidence="3" id="KW-1003">Cell membrane</keyword>
<evidence type="ECO:0000256" key="1">
    <source>
        <dbReference type="ARBA" id="ARBA00004651"/>
    </source>
</evidence>
<reference evidence="9 11" key="1">
    <citation type="submission" date="2015-03" db="EMBL/GenBank/DDBJ databases">
        <authorList>
            <person name="Hassan Y.I."/>
            <person name="Lepp D."/>
            <person name="Zhou T."/>
        </authorList>
    </citation>
    <scope>NUCLEOTIDE SEQUENCE [LARGE SCALE GENOMIC DNA]</scope>
    <source>
        <strain evidence="9 11">DSM 17137</strain>
    </source>
</reference>
<keyword evidence="11" id="KW-1185">Reference proteome</keyword>
<dbReference type="RefSeq" id="WP_046133424.1">
    <property type="nucleotide sequence ID" value="NZ_FQVC01000018.1"/>
</dbReference>
<evidence type="ECO:0000259" key="8">
    <source>
        <dbReference type="PROSITE" id="PS50928"/>
    </source>
</evidence>
<feature type="transmembrane region" description="Helical" evidence="7">
    <location>
        <begin position="96"/>
        <end position="120"/>
    </location>
</feature>
<feature type="transmembrane region" description="Helical" evidence="7">
    <location>
        <begin position="188"/>
        <end position="205"/>
    </location>
</feature>
<dbReference type="AlphaFoldDB" id="A0A0F5LWV9"/>
<protein>
    <submittedName>
        <fullName evidence="9">ABC transporter permease</fullName>
    </submittedName>
    <submittedName>
        <fullName evidence="10">Peptide/nickel transport system permease protein</fullName>
    </submittedName>
</protein>
<evidence type="ECO:0000256" key="6">
    <source>
        <dbReference type="ARBA" id="ARBA00023136"/>
    </source>
</evidence>
<evidence type="ECO:0000256" key="5">
    <source>
        <dbReference type="ARBA" id="ARBA00022989"/>
    </source>
</evidence>
<evidence type="ECO:0000313" key="10">
    <source>
        <dbReference type="EMBL" id="SHF94568.1"/>
    </source>
</evidence>
<evidence type="ECO:0000256" key="4">
    <source>
        <dbReference type="ARBA" id="ARBA00022692"/>
    </source>
</evidence>